<dbReference type="InterPro" id="IPR036875">
    <property type="entry name" value="Znf_CCHC_sf"/>
</dbReference>
<dbReference type="GO" id="GO:0008270">
    <property type="term" value="F:zinc ion binding"/>
    <property type="evidence" value="ECO:0007669"/>
    <property type="project" value="UniProtKB-KW"/>
</dbReference>
<reference evidence="3" key="2">
    <citation type="submission" date="2023-02" db="EMBL/GenBank/DDBJ databases">
        <authorList>
            <person name="Swenson N.G."/>
            <person name="Wegrzyn J.L."/>
            <person name="Mcevoy S.L."/>
        </authorList>
    </citation>
    <scope>NUCLEOTIDE SEQUENCE</scope>
    <source>
        <strain evidence="3">91603</strain>
        <tissue evidence="3">Leaf</tissue>
    </source>
</reference>
<evidence type="ECO:0000256" key="1">
    <source>
        <dbReference type="PROSITE-ProRule" id="PRU00047"/>
    </source>
</evidence>
<dbReference type="EMBL" id="JAJSOW010000100">
    <property type="protein sequence ID" value="KAI9186509.1"/>
    <property type="molecule type" value="Genomic_DNA"/>
</dbReference>
<evidence type="ECO:0000313" key="4">
    <source>
        <dbReference type="Proteomes" id="UP001064489"/>
    </source>
</evidence>
<dbReference type="AlphaFoldDB" id="A0AAD5J5F7"/>
<reference evidence="3" key="1">
    <citation type="journal article" date="2022" name="Plant J.">
        <title>Strategies of tolerance reflected in two North American maple genomes.</title>
        <authorList>
            <person name="McEvoy S.L."/>
            <person name="Sezen U.U."/>
            <person name="Trouern-Trend A."/>
            <person name="McMahon S.M."/>
            <person name="Schaberg P.G."/>
            <person name="Yang J."/>
            <person name="Wegrzyn J.L."/>
            <person name="Swenson N.G."/>
        </authorList>
    </citation>
    <scope>NUCLEOTIDE SEQUENCE</scope>
    <source>
        <strain evidence="3">91603</strain>
    </source>
</reference>
<protein>
    <recommendedName>
        <fullName evidence="2">CCHC-type domain-containing protein</fullName>
    </recommendedName>
</protein>
<dbReference type="Gene3D" id="4.10.60.10">
    <property type="entry name" value="Zinc finger, CCHC-type"/>
    <property type="match status" value="1"/>
</dbReference>
<keyword evidence="1" id="KW-0863">Zinc-finger</keyword>
<name>A0AAD5J5F7_ACENE</name>
<keyword evidence="4" id="KW-1185">Reference proteome</keyword>
<dbReference type="PROSITE" id="PS50158">
    <property type="entry name" value="ZF_CCHC"/>
    <property type="match status" value="1"/>
</dbReference>
<dbReference type="GO" id="GO:0003676">
    <property type="term" value="F:nucleic acid binding"/>
    <property type="evidence" value="ECO:0007669"/>
    <property type="project" value="InterPro"/>
</dbReference>
<dbReference type="SUPFAM" id="SSF57756">
    <property type="entry name" value="Retrovirus zinc finger-like domains"/>
    <property type="match status" value="1"/>
</dbReference>
<comment type="caution">
    <text evidence="3">The sequence shown here is derived from an EMBL/GenBank/DDBJ whole genome shotgun (WGS) entry which is preliminary data.</text>
</comment>
<dbReference type="SMART" id="SM00343">
    <property type="entry name" value="ZnF_C2HC"/>
    <property type="match status" value="1"/>
</dbReference>
<keyword evidence="1" id="KW-0862">Zinc</keyword>
<evidence type="ECO:0000259" key="2">
    <source>
        <dbReference type="PROSITE" id="PS50158"/>
    </source>
</evidence>
<feature type="domain" description="CCHC-type" evidence="2">
    <location>
        <begin position="25"/>
        <end position="41"/>
    </location>
</feature>
<accession>A0AAD5J5F7</accession>
<dbReference type="Proteomes" id="UP001064489">
    <property type="component" value="Chromosome 3"/>
</dbReference>
<gene>
    <name evidence="3" type="ORF">LWI28_017995</name>
</gene>
<evidence type="ECO:0000313" key="3">
    <source>
        <dbReference type="EMBL" id="KAI9186509.1"/>
    </source>
</evidence>
<sequence>MGGSNSTPNIFSAPIQQSKAMRGFKCFNCGEVGHRQSKCKKLGKTVLFADMEEEEEVAIVGDKVQFDDDGMVNEDWVEGDIGPLLMVKPVGSRNLEDVKTESTSAVAQFIPYGIEEEFWNKRDATNAKNIFDSELQWAPQFE</sequence>
<dbReference type="InterPro" id="IPR001878">
    <property type="entry name" value="Znf_CCHC"/>
</dbReference>
<keyword evidence="1" id="KW-0479">Metal-binding</keyword>
<organism evidence="3 4">
    <name type="scientific">Acer negundo</name>
    <name type="common">Box elder</name>
    <dbReference type="NCBI Taxonomy" id="4023"/>
    <lineage>
        <taxon>Eukaryota</taxon>
        <taxon>Viridiplantae</taxon>
        <taxon>Streptophyta</taxon>
        <taxon>Embryophyta</taxon>
        <taxon>Tracheophyta</taxon>
        <taxon>Spermatophyta</taxon>
        <taxon>Magnoliopsida</taxon>
        <taxon>eudicotyledons</taxon>
        <taxon>Gunneridae</taxon>
        <taxon>Pentapetalae</taxon>
        <taxon>rosids</taxon>
        <taxon>malvids</taxon>
        <taxon>Sapindales</taxon>
        <taxon>Sapindaceae</taxon>
        <taxon>Hippocastanoideae</taxon>
        <taxon>Acereae</taxon>
        <taxon>Acer</taxon>
    </lineage>
</organism>
<proteinExistence type="predicted"/>
<dbReference type="Pfam" id="PF00098">
    <property type="entry name" value="zf-CCHC"/>
    <property type="match status" value="1"/>
</dbReference>